<evidence type="ECO:0000256" key="13">
    <source>
        <dbReference type="ARBA" id="ARBA00022989"/>
    </source>
</evidence>
<sequence length="283" mass="30921">MTDKIKNLCLRTATGIAFVAVLVGGILWSNVTFTLLFAVITGLSVWEFCQVVNRRADVQTNAVICTVAGIYLFLAVSGFCSNLTPSGVFIPYLLSVVYLLVSELYLKSEHALNNWAYTMMSQMYVALPFASLNILTYQPEASYSIGVAYAGMLPLSVFVFLWASDSGAYCFGSLFGRHKLFPRISPNKSWEGSVGGGLSAVAASQIFACFEPSLDRWEWLGLALTVVIFGTWGDLVESLLKRQLQIKDSGNILPGHGGMLDRFDSSLLAIPASVIYLYTLTLL</sequence>
<evidence type="ECO:0000256" key="16">
    <source>
        <dbReference type="ARBA" id="ARBA00023209"/>
    </source>
</evidence>
<keyword evidence="17" id="KW-1208">Phospholipid metabolism</keyword>
<dbReference type="GO" id="GO:0005886">
    <property type="term" value="C:plasma membrane"/>
    <property type="evidence" value="ECO:0007669"/>
    <property type="project" value="UniProtKB-SubCell"/>
</dbReference>
<evidence type="ECO:0000256" key="11">
    <source>
        <dbReference type="ARBA" id="ARBA00022692"/>
    </source>
</evidence>
<evidence type="ECO:0000256" key="4">
    <source>
        <dbReference type="ARBA" id="ARBA00005189"/>
    </source>
</evidence>
<keyword evidence="11 18" id="KW-0812">Transmembrane</keyword>
<dbReference type="GO" id="GO:0004605">
    <property type="term" value="F:phosphatidate cytidylyltransferase activity"/>
    <property type="evidence" value="ECO:0007669"/>
    <property type="project" value="UniProtKB-EC"/>
</dbReference>
<keyword evidence="10 18" id="KW-0808">Transferase</keyword>
<dbReference type="UniPathway" id="UPA00557">
    <property type="reaction ID" value="UER00614"/>
</dbReference>
<evidence type="ECO:0000256" key="7">
    <source>
        <dbReference type="ARBA" id="ARBA00019373"/>
    </source>
</evidence>
<evidence type="ECO:0000256" key="6">
    <source>
        <dbReference type="ARBA" id="ARBA00012487"/>
    </source>
</evidence>
<evidence type="ECO:0000256" key="17">
    <source>
        <dbReference type="ARBA" id="ARBA00023264"/>
    </source>
</evidence>
<reference evidence="19" key="1">
    <citation type="submission" date="2019-11" db="EMBL/GenBank/DDBJ databases">
        <authorList>
            <person name="Feng L."/>
        </authorList>
    </citation>
    <scope>NUCLEOTIDE SEQUENCE</scope>
    <source>
        <strain evidence="19">PclaraLFYP37</strain>
    </source>
</reference>
<keyword evidence="12 18" id="KW-0548">Nucleotidyltransferase</keyword>
<dbReference type="PROSITE" id="PS01315">
    <property type="entry name" value="CDS"/>
    <property type="match status" value="1"/>
</dbReference>
<organism evidence="19">
    <name type="scientific">Paraprevotella clara</name>
    <dbReference type="NCBI Taxonomy" id="454154"/>
    <lineage>
        <taxon>Bacteria</taxon>
        <taxon>Pseudomonadati</taxon>
        <taxon>Bacteroidota</taxon>
        <taxon>Bacteroidia</taxon>
        <taxon>Bacteroidales</taxon>
        <taxon>Prevotellaceae</taxon>
        <taxon>Paraprevotella</taxon>
    </lineage>
</organism>
<keyword evidence="8" id="KW-1003">Cell membrane</keyword>
<evidence type="ECO:0000256" key="8">
    <source>
        <dbReference type="ARBA" id="ARBA00022475"/>
    </source>
</evidence>
<evidence type="ECO:0000256" key="9">
    <source>
        <dbReference type="ARBA" id="ARBA00022516"/>
    </source>
</evidence>
<name>A0A6N3E3A2_9BACT</name>
<proteinExistence type="inferred from homology"/>
<evidence type="ECO:0000256" key="3">
    <source>
        <dbReference type="ARBA" id="ARBA00005119"/>
    </source>
</evidence>
<protein>
    <recommendedName>
        <fullName evidence="7 18">Phosphatidate cytidylyltransferase</fullName>
        <ecNumber evidence="6 18">2.7.7.41</ecNumber>
    </recommendedName>
</protein>
<keyword evidence="9" id="KW-0444">Lipid biosynthesis</keyword>
<dbReference type="GO" id="GO:0016024">
    <property type="term" value="P:CDP-diacylglycerol biosynthetic process"/>
    <property type="evidence" value="ECO:0007669"/>
    <property type="project" value="UniProtKB-UniPathway"/>
</dbReference>
<keyword evidence="14" id="KW-0443">Lipid metabolism</keyword>
<evidence type="ECO:0000256" key="18">
    <source>
        <dbReference type="RuleBase" id="RU003938"/>
    </source>
</evidence>
<gene>
    <name evidence="19" type="primary">cdsA</name>
    <name evidence="19" type="ORF">PCLFYP37_02610</name>
</gene>
<dbReference type="RefSeq" id="WP_195995929.1">
    <property type="nucleotide sequence ID" value="NZ_CACRUT010000015.1"/>
</dbReference>
<evidence type="ECO:0000313" key="19">
    <source>
        <dbReference type="EMBL" id="VYU35540.1"/>
    </source>
</evidence>
<evidence type="ECO:0000256" key="12">
    <source>
        <dbReference type="ARBA" id="ARBA00022695"/>
    </source>
</evidence>
<dbReference type="PANTHER" id="PTHR46382">
    <property type="entry name" value="PHOSPHATIDATE CYTIDYLYLTRANSFERASE"/>
    <property type="match status" value="1"/>
</dbReference>
<keyword evidence="13" id="KW-1133">Transmembrane helix</keyword>
<comment type="subcellular location">
    <subcellularLocation>
        <location evidence="2">Cell membrane</location>
        <topology evidence="2">Multi-pass membrane protein</topology>
    </subcellularLocation>
</comment>
<evidence type="ECO:0000256" key="2">
    <source>
        <dbReference type="ARBA" id="ARBA00004651"/>
    </source>
</evidence>
<dbReference type="Pfam" id="PF01148">
    <property type="entry name" value="CTP_transf_1"/>
    <property type="match status" value="1"/>
</dbReference>
<dbReference type="EC" id="2.7.7.41" evidence="6 18"/>
<dbReference type="AlphaFoldDB" id="A0A6N3E3A2"/>
<dbReference type="EMBL" id="CACRUT010000015">
    <property type="protein sequence ID" value="VYU35540.1"/>
    <property type="molecule type" value="Genomic_DNA"/>
</dbReference>
<comment type="similarity">
    <text evidence="5 18">Belongs to the CDS family.</text>
</comment>
<comment type="pathway">
    <text evidence="4">Lipid metabolism.</text>
</comment>
<evidence type="ECO:0000256" key="1">
    <source>
        <dbReference type="ARBA" id="ARBA00001698"/>
    </source>
</evidence>
<evidence type="ECO:0000256" key="15">
    <source>
        <dbReference type="ARBA" id="ARBA00023136"/>
    </source>
</evidence>
<evidence type="ECO:0000256" key="14">
    <source>
        <dbReference type="ARBA" id="ARBA00023098"/>
    </source>
</evidence>
<accession>A0A6N3E3A2</accession>
<comment type="pathway">
    <text evidence="3 18">Phospholipid metabolism; CDP-diacylglycerol biosynthesis; CDP-diacylglycerol from sn-glycerol 3-phosphate: step 3/3.</text>
</comment>
<dbReference type="InterPro" id="IPR000374">
    <property type="entry name" value="PC_trans"/>
</dbReference>
<evidence type="ECO:0000256" key="10">
    <source>
        <dbReference type="ARBA" id="ARBA00022679"/>
    </source>
</evidence>
<evidence type="ECO:0000256" key="5">
    <source>
        <dbReference type="ARBA" id="ARBA00010185"/>
    </source>
</evidence>
<keyword evidence="16" id="KW-0594">Phospholipid biosynthesis</keyword>
<dbReference type="PANTHER" id="PTHR46382:SF1">
    <property type="entry name" value="PHOSPHATIDATE CYTIDYLYLTRANSFERASE"/>
    <property type="match status" value="1"/>
</dbReference>
<comment type="catalytic activity">
    <reaction evidence="1 18">
        <text>a 1,2-diacyl-sn-glycero-3-phosphate + CTP + H(+) = a CDP-1,2-diacyl-sn-glycerol + diphosphate</text>
        <dbReference type="Rhea" id="RHEA:16229"/>
        <dbReference type="ChEBI" id="CHEBI:15378"/>
        <dbReference type="ChEBI" id="CHEBI:33019"/>
        <dbReference type="ChEBI" id="CHEBI:37563"/>
        <dbReference type="ChEBI" id="CHEBI:58332"/>
        <dbReference type="ChEBI" id="CHEBI:58608"/>
        <dbReference type="EC" id="2.7.7.41"/>
    </reaction>
</comment>
<keyword evidence="15" id="KW-0472">Membrane</keyword>